<dbReference type="SUPFAM" id="SSF51306">
    <property type="entry name" value="LexA/Signal peptidase"/>
    <property type="match status" value="1"/>
</dbReference>
<evidence type="ECO:0000259" key="8">
    <source>
        <dbReference type="Pfam" id="PF10502"/>
    </source>
</evidence>
<dbReference type="FunCoup" id="A0A2N3N4B2">
    <property type="interactions" value="389"/>
</dbReference>
<comment type="caution">
    <text evidence="9">The sequence shown here is derived from an EMBL/GenBank/DDBJ whole genome shotgun (WGS) entry which is preliminary data.</text>
</comment>
<feature type="domain" description="Peptidase S26" evidence="8">
    <location>
        <begin position="16"/>
        <end position="100"/>
    </location>
</feature>
<accession>A0A2N3N4B2</accession>
<feature type="active site" evidence="7">
    <location>
        <position position="44"/>
    </location>
</feature>
<dbReference type="PRINTS" id="PR00727">
    <property type="entry name" value="LEADERPTASE"/>
</dbReference>
<keyword evidence="4" id="KW-0496">Mitochondrion</keyword>
<dbReference type="PANTHER" id="PTHR12383">
    <property type="entry name" value="PROTEASE FAMILY S26 MITOCHONDRIAL INNER MEMBRANE PROTEASE-RELATED"/>
    <property type="match status" value="1"/>
</dbReference>
<evidence type="ECO:0000256" key="3">
    <source>
        <dbReference type="ARBA" id="ARBA00022801"/>
    </source>
</evidence>
<dbReference type="GO" id="GO:0006465">
    <property type="term" value="P:signal peptide processing"/>
    <property type="evidence" value="ECO:0007669"/>
    <property type="project" value="InterPro"/>
</dbReference>
<dbReference type="VEuPathDB" id="FungiDB:jhhlp_005869"/>
<comment type="subcellular location">
    <subcellularLocation>
        <location evidence="1">Mitochondrion inner membrane</location>
    </subcellularLocation>
</comment>
<evidence type="ECO:0000256" key="7">
    <source>
        <dbReference type="PIRSR" id="PIRSR600223-1"/>
    </source>
</evidence>
<evidence type="ECO:0000256" key="2">
    <source>
        <dbReference type="ARBA" id="ARBA00022792"/>
    </source>
</evidence>
<reference evidence="9 10" key="1">
    <citation type="journal article" date="2017" name="G3 (Bethesda)">
        <title>First Draft Genome Sequence of the Pathogenic Fungus Lomentospora prolificans (Formerly Scedosporium prolificans).</title>
        <authorList>
            <person name="Luo R."/>
            <person name="Zimin A."/>
            <person name="Workman R."/>
            <person name="Fan Y."/>
            <person name="Pertea G."/>
            <person name="Grossman N."/>
            <person name="Wear M.P."/>
            <person name="Jia B."/>
            <person name="Miller H."/>
            <person name="Casadevall A."/>
            <person name="Timp W."/>
            <person name="Zhang S.X."/>
            <person name="Salzberg S.L."/>
        </authorList>
    </citation>
    <scope>NUCLEOTIDE SEQUENCE [LARGE SCALE GENOMIC DNA]</scope>
    <source>
        <strain evidence="9 10">JHH-5317</strain>
    </source>
</reference>
<keyword evidence="3" id="KW-0378">Hydrolase</keyword>
<evidence type="ECO:0000256" key="6">
    <source>
        <dbReference type="ARBA" id="ARBA00038445"/>
    </source>
</evidence>
<dbReference type="GO" id="GO:0004252">
    <property type="term" value="F:serine-type endopeptidase activity"/>
    <property type="evidence" value="ECO:0007669"/>
    <property type="project" value="InterPro"/>
</dbReference>
<dbReference type="Proteomes" id="UP000233524">
    <property type="component" value="Unassembled WGS sequence"/>
</dbReference>
<dbReference type="InParanoid" id="A0A2N3N4B2"/>
<evidence type="ECO:0000256" key="5">
    <source>
        <dbReference type="ARBA" id="ARBA00023136"/>
    </source>
</evidence>
<comment type="similarity">
    <text evidence="6">Belongs to the peptidase S26 family. IMP1 subfamily.</text>
</comment>
<organism evidence="9 10">
    <name type="scientific">Lomentospora prolificans</name>
    <dbReference type="NCBI Taxonomy" id="41688"/>
    <lineage>
        <taxon>Eukaryota</taxon>
        <taxon>Fungi</taxon>
        <taxon>Dikarya</taxon>
        <taxon>Ascomycota</taxon>
        <taxon>Pezizomycotina</taxon>
        <taxon>Sordariomycetes</taxon>
        <taxon>Hypocreomycetidae</taxon>
        <taxon>Microascales</taxon>
        <taxon>Microascaceae</taxon>
        <taxon>Lomentospora</taxon>
    </lineage>
</organism>
<name>A0A2N3N4B2_9PEZI</name>
<keyword evidence="10" id="KW-1185">Reference proteome</keyword>
<dbReference type="Gene3D" id="2.10.109.10">
    <property type="entry name" value="Umud Fragment, subunit A"/>
    <property type="match status" value="1"/>
</dbReference>
<dbReference type="AlphaFoldDB" id="A0A2N3N4B2"/>
<feature type="active site" evidence="7">
    <location>
        <position position="88"/>
    </location>
</feature>
<proteinExistence type="inferred from homology"/>
<dbReference type="Pfam" id="PF10502">
    <property type="entry name" value="Peptidase_S26"/>
    <property type="match status" value="2"/>
</dbReference>
<evidence type="ECO:0000256" key="1">
    <source>
        <dbReference type="ARBA" id="ARBA00004273"/>
    </source>
</evidence>
<sequence>MPPRAPILDPRRAARLTLTVLKATALYHVISHYAFSLTPAEGASMLPTLDVMGQWVLVSMRYRHGRDVRVGDLVTYDIPVSRDWCGLKRVVGMPGDYVALHPPGTAPGPKDDMIQVPAGHCWLVGDNLTVSRDSRDFGPVPLALVKGKVLATLFPFKWIESGLKRVE</sequence>
<dbReference type="PANTHER" id="PTHR12383:SF16">
    <property type="entry name" value="MITOCHONDRIAL INNER MEMBRANE PROTEASE SUBUNIT 1"/>
    <property type="match status" value="1"/>
</dbReference>
<dbReference type="STRING" id="41688.A0A2N3N4B2"/>
<dbReference type="CDD" id="cd06530">
    <property type="entry name" value="S26_SPase_I"/>
    <property type="match status" value="1"/>
</dbReference>
<keyword evidence="5" id="KW-0472">Membrane</keyword>
<gene>
    <name evidence="9" type="ORF">jhhlp_005869</name>
</gene>
<feature type="domain" description="Peptidase S26" evidence="8">
    <location>
        <begin position="114"/>
        <end position="152"/>
    </location>
</feature>
<dbReference type="GO" id="GO:0042720">
    <property type="term" value="C:mitochondrial inner membrane peptidase complex"/>
    <property type="evidence" value="ECO:0007669"/>
    <property type="project" value="TreeGrafter"/>
</dbReference>
<dbReference type="OrthoDB" id="308440at2759"/>
<evidence type="ECO:0000313" key="10">
    <source>
        <dbReference type="Proteomes" id="UP000233524"/>
    </source>
</evidence>
<dbReference type="GO" id="GO:0006627">
    <property type="term" value="P:protein processing involved in protein targeting to mitochondrion"/>
    <property type="evidence" value="ECO:0007669"/>
    <property type="project" value="TreeGrafter"/>
</dbReference>
<keyword evidence="2" id="KW-0999">Mitochondrion inner membrane</keyword>
<dbReference type="InterPro" id="IPR052064">
    <property type="entry name" value="Mito_IMP1_subunit"/>
</dbReference>
<dbReference type="EMBL" id="NLAX01000701">
    <property type="protein sequence ID" value="PKS07267.1"/>
    <property type="molecule type" value="Genomic_DNA"/>
</dbReference>
<dbReference type="InterPro" id="IPR000223">
    <property type="entry name" value="Pept_S26A_signal_pept_1"/>
</dbReference>
<evidence type="ECO:0000313" key="9">
    <source>
        <dbReference type="EMBL" id="PKS07267.1"/>
    </source>
</evidence>
<evidence type="ECO:0000256" key="4">
    <source>
        <dbReference type="ARBA" id="ARBA00023128"/>
    </source>
</evidence>
<protein>
    <recommendedName>
        <fullName evidence="8">Peptidase S26 domain-containing protein</fullName>
    </recommendedName>
</protein>
<dbReference type="InterPro" id="IPR019533">
    <property type="entry name" value="Peptidase_S26"/>
</dbReference>
<dbReference type="InterPro" id="IPR036286">
    <property type="entry name" value="LexA/Signal_pep-like_sf"/>
</dbReference>